<keyword evidence="2" id="KW-1185">Reference proteome</keyword>
<dbReference type="AlphaFoldDB" id="A0A6A6W2A9"/>
<accession>A0A6A6W2A9</accession>
<organism evidence="1 2">
    <name type="scientific">Pseudovirgaria hyperparasitica</name>
    <dbReference type="NCBI Taxonomy" id="470096"/>
    <lineage>
        <taxon>Eukaryota</taxon>
        <taxon>Fungi</taxon>
        <taxon>Dikarya</taxon>
        <taxon>Ascomycota</taxon>
        <taxon>Pezizomycotina</taxon>
        <taxon>Dothideomycetes</taxon>
        <taxon>Dothideomycetes incertae sedis</taxon>
        <taxon>Acrospermales</taxon>
        <taxon>Acrospermaceae</taxon>
        <taxon>Pseudovirgaria</taxon>
    </lineage>
</organism>
<dbReference type="RefSeq" id="XP_033599154.1">
    <property type="nucleotide sequence ID" value="XM_033748326.1"/>
</dbReference>
<protein>
    <submittedName>
        <fullName evidence="1">Uncharacterized protein</fullName>
    </submittedName>
</protein>
<name>A0A6A6W2A9_9PEZI</name>
<gene>
    <name evidence="1" type="ORF">EJ05DRAFT_512329</name>
</gene>
<dbReference type="GeneID" id="54489380"/>
<dbReference type="EMBL" id="ML996575">
    <property type="protein sequence ID" value="KAF2756703.1"/>
    <property type="molecule type" value="Genomic_DNA"/>
</dbReference>
<reference evidence="1" key="1">
    <citation type="journal article" date="2020" name="Stud. Mycol.">
        <title>101 Dothideomycetes genomes: a test case for predicting lifestyles and emergence of pathogens.</title>
        <authorList>
            <person name="Haridas S."/>
            <person name="Albert R."/>
            <person name="Binder M."/>
            <person name="Bloem J."/>
            <person name="Labutti K."/>
            <person name="Salamov A."/>
            <person name="Andreopoulos B."/>
            <person name="Baker S."/>
            <person name="Barry K."/>
            <person name="Bills G."/>
            <person name="Bluhm B."/>
            <person name="Cannon C."/>
            <person name="Castanera R."/>
            <person name="Culley D."/>
            <person name="Daum C."/>
            <person name="Ezra D."/>
            <person name="Gonzalez J."/>
            <person name="Henrissat B."/>
            <person name="Kuo A."/>
            <person name="Liang C."/>
            <person name="Lipzen A."/>
            <person name="Lutzoni F."/>
            <person name="Magnuson J."/>
            <person name="Mondo S."/>
            <person name="Nolan M."/>
            <person name="Ohm R."/>
            <person name="Pangilinan J."/>
            <person name="Park H.-J."/>
            <person name="Ramirez L."/>
            <person name="Alfaro M."/>
            <person name="Sun H."/>
            <person name="Tritt A."/>
            <person name="Yoshinaga Y."/>
            <person name="Zwiers L.-H."/>
            <person name="Turgeon B."/>
            <person name="Goodwin S."/>
            <person name="Spatafora J."/>
            <person name="Crous P."/>
            <person name="Grigoriev I."/>
        </authorList>
    </citation>
    <scope>NUCLEOTIDE SEQUENCE</scope>
    <source>
        <strain evidence="1">CBS 121739</strain>
    </source>
</reference>
<evidence type="ECO:0000313" key="1">
    <source>
        <dbReference type="EMBL" id="KAF2756703.1"/>
    </source>
</evidence>
<dbReference type="Proteomes" id="UP000799437">
    <property type="component" value="Unassembled WGS sequence"/>
</dbReference>
<sequence length="378" mass="42004">MSSFLPLVSETSVDVGHDFKAEPKVSQGIKVVVHEIDDDSGNETQVEPNLSENLNPLDREVDSAVPDTYAEYKPPVYSKPGLGCPWKKNTLKDTVPHSVKDREIMWSTDDIAELEANGPVMTPAMVSDLALRIMKSGEKLKESVKEIEILEETAKALGAVVARSVCVDDVPNAPVDADASNKQHVSKVDVALISERPCDAPCSSCEKMKCVPKGDLPVESILTSAEEPYFDKVREVQHDLERVTLEDVKILAKLETQAHGHIEKGGETAKLQSIVDSRHRFEKSFEDREANFERVKHEIEEKEEHDPSSVTKSDAAKLAHYEARAHGTLEAGGPAAWRARMRRLQWLISQQNQWGEYQDDGTTVSQLVKQLEEVNSMS</sequence>
<evidence type="ECO:0000313" key="2">
    <source>
        <dbReference type="Proteomes" id="UP000799437"/>
    </source>
</evidence>
<proteinExistence type="predicted"/>